<proteinExistence type="inferred from homology"/>
<dbReference type="Pfam" id="PF00232">
    <property type="entry name" value="Glyco_hydro_1"/>
    <property type="match status" value="2"/>
</dbReference>
<dbReference type="EMBL" id="CP045529">
    <property type="protein sequence ID" value="QFU98941.1"/>
    <property type="molecule type" value="Genomic_DNA"/>
</dbReference>
<evidence type="ECO:0000313" key="6">
    <source>
        <dbReference type="Proteomes" id="UP000326702"/>
    </source>
</evidence>
<dbReference type="GO" id="GO:0008422">
    <property type="term" value="F:beta-glucosidase activity"/>
    <property type="evidence" value="ECO:0007669"/>
    <property type="project" value="UniProtKB-EC"/>
</dbReference>
<reference evidence="5 6" key="1">
    <citation type="submission" date="2019-10" db="EMBL/GenBank/DDBJ databases">
        <title>Genome sequence of Luteimicrobium xylanilyticum HY-24.</title>
        <authorList>
            <person name="Kim D.Y."/>
            <person name="Park H.-Y."/>
        </authorList>
    </citation>
    <scope>NUCLEOTIDE SEQUENCE [LARGE SCALE GENOMIC DNA]</scope>
    <source>
        <strain evidence="5 6">HY-24</strain>
    </source>
</reference>
<gene>
    <name evidence="5" type="ORF">KDY119_02466</name>
</gene>
<evidence type="ECO:0000256" key="4">
    <source>
        <dbReference type="RuleBase" id="RU003690"/>
    </source>
</evidence>
<keyword evidence="2 5" id="KW-0378">Hydrolase</keyword>
<dbReference type="PANTHER" id="PTHR10353:SF36">
    <property type="entry name" value="LP05116P"/>
    <property type="match status" value="1"/>
</dbReference>
<evidence type="ECO:0000256" key="1">
    <source>
        <dbReference type="ARBA" id="ARBA00010838"/>
    </source>
</evidence>
<evidence type="ECO:0000256" key="2">
    <source>
        <dbReference type="ARBA" id="ARBA00022801"/>
    </source>
</evidence>
<organism evidence="5 6">
    <name type="scientific">Luteimicrobium xylanilyticum</name>
    <dbReference type="NCBI Taxonomy" id="1133546"/>
    <lineage>
        <taxon>Bacteria</taxon>
        <taxon>Bacillati</taxon>
        <taxon>Actinomycetota</taxon>
        <taxon>Actinomycetes</taxon>
        <taxon>Micrococcales</taxon>
        <taxon>Luteimicrobium</taxon>
    </lineage>
</organism>
<evidence type="ECO:0000313" key="5">
    <source>
        <dbReference type="EMBL" id="QFU98941.1"/>
    </source>
</evidence>
<sequence length="405" mass="44288">MTFPPGFLWGTSTAAHQIEGNNVASDLWLLENQPASPLPERSGDACDSYHRWREDLDLVAAAGLDTYRFSIEWARIEPVPGQVSRAELEHYRRMVEGCLDRGLTPVVTLHHFTSPAWFRAAGGWAEPDAPGLFRRYVRAVLPVLDGVTWICTINEPNMVALMHAVLRDGVHPGTSGADARTLPPPDQATADGLLHAHAEARGELAALSGARTGWSVANQDFQPQQSDDPEVAERVAQTLADWAWPREEQYLVASKDDDFVGVQSYTRTVVGPEGPVPPAPDAPRTLTGWEVYPEALGHAVRHTASVVGDVPILITENGIATDDDEARIAYTRDALAGVEAALADGVDVRGYLHWSLLDNYEWGSWRPRFGLVEVDRESFVRTPKPSLAWLGERARTARGASATVA</sequence>
<dbReference type="InterPro" id="IPR001360">
    <property type="entry name" value="Glyco_hydro_1"/>
</dbReference>
<dbReference type="Proteomes" id="UP000326702">
    <property type="component" value="Chromosome"/>
</dbReference>
<dbReference type="RefSeq" id="WP_153022370.1">
    <property type="nucleotide sequence ID" value="NZ_BAABIH010000004.1"/>
</dbReference>
<dbReference type="PRINTS" id="PR00131">
    <property type="entry name" value="GLHYDRLASE1"/>
</dbReference>
<name>A0A5P9QBW2_9MICO</name>
<dbReference type="GO" id="GO:0016052">
    <property type="term" value="P:carbohydrate catabolic process"/>
    <property type="evidence" value="ECO:0007669"/>
    <property type="project" value="TreeGrafter"/>
</dbReference>
<keyword evidence="6" id="KW-1185">Reference proteome</keyword>
<dbReference type="EC" id="3.2.1.21" evidence="5"/>
<dbReference type="GO" id="GO:0005829">
    <property type="term" value="C:cytosol"/>
    <property type="evidence" value="ECO:0007669"/>
    <property type="project" value="TreeGrafter"/>
</dbReference>
<dbReference type="KEGG" id="lxl:KDY119_02466"/>
<protein>
    <submittedName>
        <fullName evidence="5">Beta-glucosidase</fullName>
        <ecNumber evidence="5">3.2.1.21</ecNumber>
    </submittedName>
</protein>
<comment type="similarity">
    <text evidence="1 4">Belongs to the glycosyl hydrolase 1 family.</text>
</comment>
<dbReference type="PANTHER" id="PTHR10353">
    <property type="entry name" value="GLYCOSYL HYDROLASE"/>
    <property type="match status" value="1"/>
</dbReference>
<dbReference type="OrthoDB" id="9765195at2"/>
<dbReference type="AlphaFoldDB" id="A0A5P9QBW2"/>
<dbReference type="InterPro" id="IPR017853">
    <property type="entry name" value="GH"/>
</dbReference>
<dbReference type="SUPFAM" id="SSF51445">
    <property type="entry name" value="(Trans)glycosidases"/>
    <property type="match status" value="1"/>
</dbReference>
<evidence type="ECO:0000256" key="3">
    <source>
        <dbReference type="ARBA" id="ARBA00023295"/>
    </source>
</evidence>
<keyword evidence="3 5" id="KW-0326">Glycosidase</keyword>
<dbReference type="Gene3D" id="3.20.20.80">
    <property type="entry name" value="Glycosidases"/>
    <property type="match status" value="1"/>
</dbReference>
<accession>A0A5P9QBW2</accession>